<dbReference type="InterPro" id="IPR052450">
    <property type="entry name" value="TRBD-Containing_Protein"/>
</dbReference>
<dbReference type="Gene3D" id="1.10.246.220">
    <property type="match status" value="1"/>
</dbReference>
<sequence>MRDALEAVADYLGRYGALDEHNSILQIMKDMGWELTDESKIRYRALFAVMRQEIREDKIDYEFLFERISQIAAKIPITVGKHFYTSELMFHITVERLALALHDHDEELFNTEREVLRLGEGAYELCELIQKHIFPANEPSKLKQFLDSFQAIFERENPKESWLLFWEKHRLSDAAFRRDIIRALFVLEQVTIGEPYIERTLKKKPDTKRMIIPRKALEDYFTGNRAIWQELSRITSICPQTDDEEHGDRIWSSSVPFASLAETDSKSVDSDAQDRPASPADLNEGSDTFSSSVKTEQPSMSPIQDTRISQRSPRGGISARRERAGRKRWTPDEVEALLKGLRMFGNRVSDVWVSIKREFSDVLKDRSNVDLKDKYRNLLKSRRIPSISS</sequence>
<dbReference type="InterPro" id="IPR009057">
    <property type="entry name" value="Homeodomain-like_sf"/>
</dbReference>
<dbReference type="InterPro" id="IPR001005">
    <property type="entry name" value="SANT/Myb"/>
</dbReference>
<evidence type="ECO:0000313" key="6">
    <source>
        <dbReference type="Proteomes" id="UP000053237"/>
    </source>
</evidence>
<name>A0A024G1A4_9STRA</name>
<evidence type="ECO:0000313" key="5">
    <source>
        <dbReference type="EMBL" id="CCI40100.1"/>
    </source>
</evidence>
<dbReference type="Proteomes" id="UP000053237">
    <property type="component" value="Unassembled WGS sequence"/>
</dbReference>
<feature type="region of interest" description="Disordered" evidence="2">
    <location>
        <begin position="262"/>
        <end position="328"/>
    </location>
</feature>
<evidence type="ECO:0000256" key="1">
    <source>
        <dbReference type="ARBA" id="ARBA00023242"/>
    </source>
</evidence>
<dbReference type="InterPro" id="IPR017930">
    <property type="entry name" value="Myb_dom"/>
</dbReference>
<reference evidence="5 6" key="1">
    <citation type="submission" date="2012-05" db="EMBL/GenBank/DDBJ databases">
        <title>Recombination and specialization in a pathogen metapopulation.</title>
        <authorList>
            <person name="Gardiner A."/>
            <person name="Kemen E."/>
            <person name="Schultz-Larsen T."/>
            <person name="MacLean D."/>
            <person name="Van Oosterhout C."/>
            <person name="Jones J.D.G."/>
        </authorList>
    </citation>
    <scope>NUCLEOTIDE SEQUENCE [LARGE SCALE GENOMIC DNA]</scope>
    <source>
        <strain evidence="5 6">Ac Nc2</strain>
    </source>
</reference>
<dbReference type="InParanoid" id="A0A024G1A4"/>
<dbReference type="SMART" id="SM00717">
    <property type="entry name" value="SANT"/>
    <property type="match status" value="1"/>
</dbReference>
<proteinExistence type="predicted"/>
<evidence type="ECO:0000259" key="3">
    <source>
        <dbReference type="PROSITE" id="PS50090"/>
    </source>
</evidence>
<dbReference type="Pfam" id="PF00249">
    <property type="entry name" value="Myb_DNA-binding"/>
    <property type="match status" value="1"/>
</dbReference>
<keyword evidence="1" id="KW-0539">Nucleus</keyword>
<feature type="domain" description="Myb-like" evidence="3">
    <location>
        <begin position="321"/>
        <end position="379"/>
    </location>
</feature>
<dbReference type="AlphaFoldDB" id="A0A024G1A4"/>
<dbReference type="PROSITE" id="PS50090">
    <property type="entry name" value="MYB_LIKE"/>
    <property type="match status" value="1"/>
</dbReference>
<dbReference type="STRING" id="65357.A0A024G1A4"/>
<keyword evidence="6" id="KW-1185">Reference proteome</keyword>
<feature type="compositionally biased region" description="Basic and acidic residues" evidence="2">
    <location>
        <begin position="263"/>
        <end position="274"/>
    </location>
</feature>
<feature type="domain" description="HTH myb-type" evidence="4">
    <location>
        <begin position="321"/>
        <end position="383"/>
    </location>
</feature>
<dbReference type="SUPFAM" id="SSF46689">
    <property type="entry name" value="Homeodomain-like"/>
    <property type="match status" value="1"/>
</dbReference>
<dbReference type="CDD" id="cd11660">
    <property type="entry name" value="SANT_TRF"/>
    <property type="match status" value="1"/>
</dbReference>
<dbReference type="PANTHER" id="PTHR46734:SF1">
    <property type="entry name" value="TELOMERIC REPEAT-BINDING FACTOR 1"/>
    <property type="match status" value="1"/>
</dbReference>
<dbReference type="PANTHER" id="PTHR46734">
    <property type="entry name" value="TELOMERIC REPEAT-BINDING FACTOR 1 TERF1"/>
    <property type="match status" value="1"/>
</dbReference>
<protein>
    <submittedName>
        <fullName evidence="5">Uncharacterized protein</fullName>
    </submittedName>
</protein>
<evidence type="ECO:0000259" key="4">
    <source>
        <dbReference type="PROSITE" id="PS51294"/>
    </source>
</evidence>
<dbReference type="EMBL" id="CAIX01000005">
    <property type="protein sequence ID" value="CCI40100.1"/>
    <property type="molecule type" value="Genomic_DNA"/>
</dbReference>
<accession>A0A024G1A4</accession>
<organism evidence="5 6">
    <name type="scientific">Albugo candida</name>
    <dbReference type="NCBI Taxonomy" id="65357"/>
    <lineage>
        <taxon>Eukaryota</taxon>
        <taxon>Sar</taxon>
        <taxon>Stramenopiles</taxon>
        <taxon>Oomycota</taxon>
        <taxon>Peronosporomycetes</taxon>
        <taxon>Albuginales</taxon>
        <taxon>Albuginaceae</taxon>
        <taxon>Albugo</taxon>
    </lineage>
</organism>
<gene>
    <name evidence="5" type="ORF">BN9_008840</name>
</gene>
<dbReference type="PROSITE" id="PS51294">
    <property type="entry name" value="HTH_MYB"/>
    <property type="match status" value="1"/>
</dbReference>
<dbReference type="OrthoDB" id="608866at2759"/>
<evidence type="ECO:0000256" key="2">
    <source>
        <dbReference type="SAM" id="MobiDB-lite"/>
    </source>
</evidence>
<comment type="caution">
    <text evidence="5">The sequence shown here is derived from an EMBL/GenBank/DDBJ whole genome shotgun (WGS) entry which is preliminary data.</text>
</comment>
<feature type="compositionally biased region" description="Polar residues" evidence="2">
    <location>
        <begin position="285"/>
        <end position="312"/>
    </location>
</feature>